<keyword evidence="8" id="KW-0732">Signal</keyword>
<evidence type="ECO:0000256" key="1">
    <source>
        <dbReference type="ARBA" id="ARBA00004442"/>
    </source>
</evidence>
<evidence type="ECO:0000256" key="8">
    <source>
        <dbReference type="SAM" id="SignalP"/>
    </source>
</evidence>
<dbReference type="SUPFAM" id="SSF56954">
    <property type="entry name" value="Outer membrane efflux proteins (OEP)"/>
    <property type="match status" value="1"/>
</dbReference>
<evidence type="ECO:0000256" key="3">
    <source>
        <dbReference type="ARBA" id="ARBA00022448"/>
    </source>
</evidence>
<dbReference type="PANTHER" id="PTHR30026">
    <property type="entry name" value="OUTER MEMBRANE PROTEIN TOLC"/>
    <property type="match status" value="1"/>
</dbReference>
<dbReference type="GO" id="GO:0015288">
    <property type="term" value="F:porin activity"/>
    <property type="evidence" value="ECO:0007669"/>
    <property type="project" value="TreeGrafter"/>
</dbReference>
<feature type="signal peptide" evidence="8">
    <location>
        <begin position="1"/>
        <end position="18"/>
    </location>
</feature>
<dbReference type="EMBL" id="JAVDQD010000003">
    <property type="protein sequence ID" value="MDR6239674.1"/>
    <property type="molecule type" value="Genomic_DNA"/>
</dbReference>
<evidence type="ECO:0000256" key="7">
    <source>
        <dbReference type="ARBA" id="ARBA00023237"/>
    </source>
</evidence>
<evidence type="ECO:0000313" key="10">
    <source>
        <dbReference type="Proteomes" id="UP001185092"/>
    </source>
</evidence>
<keyword evidence="5" id="KW-0812">Transmembrane</keyword>
<sequence length="425" mass="47851">MRYCVLLLTLIVMNISYAQEKLTFEDAVKIALENNFDIKMIENDAEIIKNQATVGNAGLLPTVDVSAGASYTNGVNANVGREIELTNVNAGLGMTYTIFDGMGRFNTYKKLKQSSDVAELRERADIESVILQLSNEFYNLAVADENLKIAKEGLEISKERYLRAKTKFEFGKTRKVDVLQAEVDLNTDSLTMVDASNNLASAKRNMNVLLGRESNLNFNIAIDGVDFAKLELQVIKEDALERNASYLEAVSDMDVKELDLKITQASLFPKLSFSANYSLQQVEQDQFALNFDDPKGTVATGLTLSYNIFDGGKRNIERQNAKIALENSRLQKESFELMLIRDIENGYANYQNSLLKVSIQENSLNVAELNFQQVEERYNLGQMTATEFREAQLNLLQSKSNLYTSIYEAKLTEIELYRLRGTLLN</sequence>
<name>A0AAE3XQR5_9BACT</name>
<evidence type="ECO:0000256" key="2">
    <source>
        <dbReference type="ARBA" id="ARBA00007613"/>
    </source>
</evidence>
<dbReference type="InterPro" id="IPR051906">
    <property type="entry name" value="TolC-like"/>
</dbReference>
<feature type="chain" id="PRO_5042071159" evidence="8">
    <location>
        <begin position="19"/>
        <end position="425"/>
    </location>
</feature>
<reference evidence="9" key="1">
    <citation type="submission" date="2023-07" db="EMBL/GenBank/DDBJ databases">
        <title>Genomic Encyclopedia of Type Strains, Phase IV (KMG-IV): sequencing the most valuable type-strain genomes for metagenomic binning, comparative biology and taxonomic classification.</title>
        <authorList>
            <person name="Goeker M."/>
        </authorList>
    </citation>
    <scope>NUCLEOTIDE SEQUENCE</scope>
    <source>
        <strain evidence="9">DSM 26174</strain>
    </source>
</reference>
<evidence type="ECO:0000256" key="6">
    <source>
        <dbReference type="ARBA" id="ARBA00023136"/>
    </source>
</evidence>
<comment type="caution">
    <text evidence="9">The sequence shown here is derived from an EMBL/GenBank/DDBJ whole genome shotgun (WGS) entry which is preliminary data.</text>
</comment>
<evidence type="ECO:0000256" key="4">
    <source>
        <dbReference type="ARBA" id="ARBA00022452"/>
    </source>
</evidence>
<dbReference type="PANTHER" id="PTHR30026:SF20">
    <property type="entry name" value="OUTER MEMBRANE PROTEIN TOLC"/>
    <property type="match status" value="1"/>
</dbReference>
<proteinExistence type="inferred from homology"/>
<keyword evidence="6" id="KW-0472">Membrane</keyword>
<organism evidence="9 10">
    <name type="scientific">Aureibacter tunicatorum</name>
    <dbReference type="NCBI Taxonomy" id="866807"/>
    <lineage>
        <taxon>Bacteria</taxon>
        <taxon>Pseudomonadati</taxon>
        <taxon>Bacteroidota</taxon>
        <taxon>Cytophagia</taxon>
        <taxon>Cytophagales</taxon>
        <taxon>Persicobacteraceae</taxon>
        <taxon>Aureibacter</taxon>
    </lineage>
</organism>
<evidence type="ECO:0000256" key="5">
    <source>
        <dbReference type="ARBA" id="ARBA00022692"/>
    </source>
</evidence>
<dbReference type="AlphaFoldDB" id="A0AAE3XQR5"/>
<dbReference type="Gene3D" id="1.20.1600.10">
    <property type="entry name" value="Outer membrane efflux proteins (OEP)"/>
    <property type="match status" value="1"/>
</dbReference>
<keyword evidence="3" id="KW-0813">Transport</keyword>
<evidence type="ECO:0000313" key="9">
    <source>
        <dbReference type="EMBL" id="MDR6239674.1"/>
    </source>
</evidence>
<comment type="subcellular location">
    <subcellularLocation>
        <location evidence="1">Cell outer membrane</location>
    </subcellularLocation>
</comment>
<keyword evidence="10" id="KW-1185">Reference proteome</keyword>
<dbReference type="GO" id="GO:0009279">
    <property type="term" value="C:cell outer membrane"/>
    <property type="evidence" value="ECO:0007669"/>
    <property type="project" value="UniProtKB-SubCell"/>
</dbReference>
<dbReference type="Proteomes" id="UP001185092">
    <property type="component" value="Unassembled WGS sequence"/>
</dbReference>
<dbReference type="GO" id="GO:1990281">
    <property type="term" value="C:efflux pump complex"/>
    <property type="evidence" value="ECO:0007669"/>
    <property type="project" value="TreeGrafter"/>
</dbReference>
<dbReference type="InterPro" id="IPR003423">
    <property type="entry name" value="OMP_efflux"/>
</dbReference>
<protein>
    <submittedName>
        <fullName evidence="9">Outer membrane protein TolC</fullName>
    </submittedName>
</protein>
<dbReference type="RefSeq" id="WP_309939416.1">
    <property type="nucleotide sequence ID" value="NZ_AP025305.1"/>
</dbReference>
<dbReference type="Pfam" id="PF02321">
    <property type="entry name" value="OEP"/>
    <property type="match status" value="2"/>
</dbReference>
<keyword evidence="7" id="KW-0998">Cell outer membrane</keyword>
<comment type="similarity">
    <text evidence="2">Belongs to the outer membrane factor (OMF) (TC 1.B.17) family.</text>
</comment>
<gene>
    <name evidence="9" type="ORF">HNQ88_002722</name>
</gene>
<dbReference type="GO" id="GO:0015562">
    <property type="term" value="F:efflux transmembrane transporter activity"/>
    <property type="evidence" value="ECO:0007669"/>
    <property type="project" value="InterPro"/>
</dbReference>
<keyword evidence="4" id="KW-1134">Transmembrane beta strand</keyword>
<accession>A0AAE3XQR5</accession>